<keyword evidence="6" id="KW-1185">Reference proteome</keyword>
<dbReference type="EMBL" id="BQFW01000013">
    <property type="protein sequence ID" value="GJJ77583.1"/>
    <property type="molecule type" value="Genomic_DNA"/>
</dbReference>
<dbReference type="Pfam" id="PF05729">
    <property type="entry name" value="NACHT"/>
    <property type="match status" value="1"/>
</dbReference>
<evidence type="ECO:0000313" key="5">
    <source>
        <dbReference type="EMBL" id="GJJ77583.1"/>
    </source>
</evidence>
<sequence length="1299" mass="146178">MTDRTKRLDVLSFYSIIRNAYSFKAPEEAHQVLEANFLRYGGKDKLILYIDGGAAVEKEETAKKRKANRDKAAEKCYRNLDALEQRITHNQKASRRHFVDVKKSLASLFYWPSSVRQDFIDYLIKAGWTVRICETEADVAIAADCRPEDIVISADSDMLAYGTIYTLWRLTLVDFIWPTIAQIFARLLDCHQLSSRLLLVWCQMTTARASFGLVQSGRRRRNDDGAIYIEPMSKLNLKTLDEDKLEPMRERVQSFIQGKAKVLLILRESGSGKSTFNRRLEFELWNAYKPRERIPLFIDLKTIADDRQMVKQHLTNLNLFSKEQIAELRKKRQFILICDGYDECRSRSNLYDNNNLNGPSQWKAKMVVSCRSQYLGLDYRTYFQPHANEVYSNSRSDKSELLEEAAIVPFKQEQIQNYVEQYIASPETEQSEDWTTDRYMDTMKEVPHLADLVTNPFLLRIVLDTLPGIVESSPDLSKIRVSRVRLYDAYIFRHFHLELRRLDAQISQKKLKESEEAAFEGIRDDFVHDGIHYSKRLAAAIFRELGGVNSIEYVSTADFKTSGWMEEFFSMDAVVKLRRESGPLVRSGSQYRFAHRSILEYFFSCLVFEPRNNSIGLNYAGEDQGNLDLANFLDPTVNPSLIANHPFGLVDLVSEPSILHFLVERVRQSTPFKEQLDRIIRLSKIEPAVGRASANAITILVKAGVLFNGVDIQGIRIPGADLSEGQFDSAQIQGADLTGHSGHVGSVAISNDSLAIVSGGEDRTVRTWHLEGDNARVFQGHEGTVCSVAFAPHCGHVVSASNDSTARVWDIETGSCVHILKILLSFQPVVAWSPCGRQIVTGTTTLMLWNAETGELERILAGEGAHCVAYSRKGKLLAGSSSKLTIWNLASDNGDNKPVIMKGTSSFQSAVFSQDEQTIAKQELLSASQDGTIRFWQLDDELDLEESSFHAASQDWKSHRAQINSLVYGRDSSYILSAGNDDWFLKWNTKTGSCNRFLKVGFGATMVISPSCRQLVVTESWGDLKVYQLGGIDKPKVDDRLCCGASQATFSSCGEWMATSKESNDIVSLWNVRSGKEERLLEGKAGPFMKLAFSPDSRQLISLCLDQTIQLWDIERASCTEELDFIGYYASFSPCGRMIAILTEDSVRLWDLQEKRDLVSLEGLGESAHCIEWSPCGGWIAAGCEDGTVHLWRLFKEGSELKTANVIVIQDFLGPVRCLIWSPLGPLEFATGCDDGSLCLWRIVQFYEGGYRAQLVWGSLAGRLTATGARVDSINGLTNTQKDLLIQRGAIYKVTEWGS</sequence>
<evidence type="ECO:0000256" key="2">
    <source>
        <dbReference type="ARBA" id="ARBA00022737"/>
    </source>
</evidence>
<dbReference type="SMART" id="SM00320">
    <property type="entry name" value="WD40"/>
    <property type="match status" value="10"/>
</dbReference>
<dbReference type="SUPFAM" id="SSF88723">
    <property type="entry name" value="PIN domain-like"/>
    <property type="match status" value="1"/>
</dbReference>
<dbReference type="CDD" id="cd00200">
    <property type="entry name" value="WD40"/>
    <property type="match status" value="1"/>
</dbReference>
<evidence type="ECO:0000313" key="6">
    <source>
        <dbReference type="Proteomes" id="UP000827284"/>
    </source>
</evidence>
<dbReference type="InterPro" id="IPR029060">
    <property type="entry name" value="PIN-like_dom_sf"/>
</dbReference>
<keyword evidence="2" id="KW-0677">Repeat</keyword>
<reference evidence="5" key="2">
    <citation type="journal article" date="2022" name="Microbiol. Resour. Announc.">
        <title>Whole-Genome Sequence of Entomortierella parvispora E1425, a Mucoromycotan Fungus Associated with Burkholderiaceae-Related Endosymbiotic Bacteria.</title>
        <authorList>
            <person name="Herlambang A."/>
            <person name="Guo Y."/>
            <person name="Takashima Y."/>
            <person name="Narisawa K."/>
            <person name="Ohta H."/>
            <person name="Nishizawa T."/>
        </authorList>
    </citation>
    <scope>NUCLEOTIDE SEQUENCE</scope>
    <source>
        <strain evidence="5">E1425</strain>
    </source>
</reference>
<dbReference type="PANTHER" id="PTHR19879">
    <property type="entry name" value="TRANSCRIPTION INITIATION FACTOR TFIID"/>
    <property type="match status" value="1"/>
</dbReference>
<feature type="repeat" description="WD" evidence="3">
    <location>
        <begin position="1161"/>
        <end position="1194"/>
    </location>
</feature>
<dbReference type="PANTHER" id="PTHR19879:SF9">
    <property type="entry name" value="TRANSCRIPTION INITIATION FACTOR TFIID SUBUNIT 5"/>
    <property type="match status" value="1"/>
</dbReference>
<evidence type="ECO:0000256" key="3">
    <source>
        <dbReference type="PROSITE-ProRule" id="PRU00221"/>
    </source>
</evidence>
<dbReference type="Gene3D" id="3.40.50.300">
    <property type="entry name" value="P-loop containing nucleotide triphosphate hydrolases"/>
    <property type="match status" value="1"/>
</dbReference>
<dbReference type="PROSITE" id="PS50294">
    <property type="entry name" value="WD_REPEATS_REGION"/>
    <property type="match status" value="3"/>
</dbReference>
<dbReference type="InterPro" id="IPR020472">
    <property type="entry name" value="WD40_PAC1"/>
</dbReference>
<dbReference type="InterPro" id="IPR007111">
    <property type="entry name" value="NACHT_NTPase"/>
</dbReference>
<dbReference type="SUPFAM" id="SSF50978">
    <property type="entry name" value="WD40 repeat-like"/>
    <property type="match status" value="2"/>
</dbReference>
<dbReference type="InterPro" id="IPR001680">
    <property type="entry name" value="WD40_rpt"/>
</dbReference>
<dbReference type="Gene3D" id="3.40.50.1010">
    <property type="entry name" value="5'-nuclease"/>
    <property type="match status" value="1"/>
</dbReference>
<keyword evidence="1 3" id="KW-0853">WD repeat</keyword>
<comment type="caution">
    <text evidence="5">The sequence shown here is derived from an EMBL/GenBank/DDBJ whole genome shotgun (WGS) entry which is preliminary data.</text>
</comment>
<reference evidence="5" key="1">
    <citation type="submission" date="2021-11" db="EMBL/GenBank/DDBJ databases">
        <authorList>
            <person name="Herlambang A."/>
            <person name="Guo Y."/>
            <person name="Takashima Y."/>
            <person name="Nishizawa T."/>
        </authorList>
    </citation>
    <scope>NUCLEOTIDE SEQUENCE</scope>
    <source>
        <strain evidence="5">E1425</strain>
    </source>
</reference>
<dbReference type="InterPro" id="IPR015943">
    <property type="entry name" value="WD40/YVTN_repeat-like_dom_sf"/>
</dbReference>
<name>A0A9P3HJI6_9FUNG</name>
<feature type="domain" description="NACHT" evidence="4">
    <location>
        <begin position="264"/>
        <end position="423"/>
    </location>
</feature>
<dbReference type="OrthoDB" id="2343029at2759"/>
<feature type="repeat" description="WD" evidence="3">
    <location>
        <begin position="737"/>
        <end position="771"/>
    </location>
</feature>
<proteinExistence type="predicted"/>
<feature type="repeat" description="WD" evidence="3">
    <location>
        <begin position="924"/>
        <end position="946"/>
    </location>
</feature>
<dbReference type="Proteomes" id="UP000827284">
    <property type="component" value="Unassembled WGS sequence"/>
</dbReference>
<feature type="repeat" description="WD" evidence="3">
    <location>
        <begin position="956"/>
        <end position="997"/>
    </location>
</feature>
<feature type="repeat" description="WD" evidence="3">
    <location>
        <begin position="1081"/>
        <end position="1122"/>
    </location>
</feature>
<dbReference type="PROSITE" id="PS00678">
    <property type="entry name" value="WD_REPEATS_1"/>
    <property type="match status" value="2"/>
</dbReference>
<dbReference type="InterPro" id="IPR019775">
    <property type="entry name" value="WD40_repeat_CS"/>
</dbReference>
<accession>A0A9P3HJI6</accession>
<dbReference type="PROSITE" id="PS50082">
    <property type="entry name" value="WD_REPEATS_2"/>
    <property type="match status" value="6"/>
</dbReference>
<organism evidence="5 6">
    <name type="scientific">Entomortierella parvispora</name>
    <dbReference type="NCBI Taxonomy" id="205924"/>
    <lineage>
        <taxon>Eukaryota</taxon>
        <taxon>Fungi</taxon>
        <taxon>Fungi incertae sedis</taxon>
        <taxon>Mucoromycota</taxon>
        <taxon>Mortierellomycotina</taxon>
        <taxon>Mortierellomycetes</taxon>
        <taxon>Mortierellales</taxon>
        <taxon>Mortierellaceae</taxon>
        <taxon>Entomortierella</taxon>
    </lineage>
</organism>
<dbReference type="Pfam" id="PF00400">
    <property type="entry name" value="WD40"/>
    <property type="match status" value="6"/>
</dbReference>
<dbReference type="PRINTS" id="PR00320">
    <property type="entry name" value="GPROTEINBRPT"/>
</dbReference>
<protein>
    <recommendedName>
        <fullName evidence="4">NACHT domain-containing protein</fullName>
    </recommendedName>
</protein>
<evidence type="ECO:0000256" key="1">
    <source>
        <dbReference type="ARBA" id="ARBA00022574"/>
    </source>
</evidence>
<evidence type="ECO:0000259" key="4">
    <source>
        <dbReference type="Pfam" id="PF05729"/>
    </source>
</evidence>
<dbReference type="InterPro" id="IPR027417">
    <property type="entry name" value="P-loop_NTPase"/>
</dbReference>
<dbReference type="InterPro" id="IPR036322">
    <property type="entry name" value="WD40_repeat_dom_sf"/>
</dbReference>
<gene>
    <name evidence="5" type="ORF">EMPS_09942</name>
</gene>
<dbReference type="Gene3D" id="2.130.10.10">
    <property type="entry name" value="YVTN repeat-like/Quinoprotein amine dehydrogenase"/>
    <property type="match status" value="3"/>
</dbReference>
<feature type="repeat" description="WD" evidence="3">
    <location>
        <begin position="778"/>
        <end position="819"/>
    </location>
</feature>